<proteinExistence type="predicted"/>
<evidence type="ECO:0000313" key="1">
    <source>
        <dbReference type="EMBL" id="GGU94155.1"/>
    </source>
</evidence>
<dbReference type="GeneID" id="97488471"/>
<comment type="caution">
    <text evidence="2">The sequence shown here is derived from an EMBL/GenBank/DDBJ whole genome shotgun (WGS) entry which is preliminary data.</text>
</comment>
<reference evidence="2 3" key="2">
    <citation type="submission" date="2014-07" db="EMBL/GenBank/DDBJ databases">
        <authorList>
            <person name="Zhang J.E."/>
            <person name="Yang H."/>
            <person name="Guo J."/>
            <person name="Deng Z."/>
            <person name="Luo H."/>
            <person name="Luo M."/>
            <person name="Zhao B."/>
        </authorList>
    </citation>
    <scope>NUCLEOTIDE SEQUENCE [LARGE SCALE GENOMIC DNA]</scope>
    <source>
        <strain evidence="2">ATCC 10762</strain>
        <strain evidence="3">ATCC 10762 / DSM 40127 / CCM 3239 / JCM 4008 / LMG 5968 / NBRC 12843 / NCIMB 8234 / A-377</strain>
    </source>
</reference>
<dbReference type="EMBL" id="BMUB01000015">
    <property type="protein sequence ID" value="GGU94155.1"/>
    <property type="molecule type" value="Genomic_DNA"/>
</dbReference>
<reference evidence="1" key="5">
    <citation type="submission" date="2020-09" db="EMBL/GenBank/DDBJ databases">
        <authorList>
            <person name="Sun Q."/>
            <person name="Ohkuma M."/>
        </authorList>
    </citation>
    <scope>NUCLEOTIDE SEQUENCE</scope>
    <source>
        <strain evidence="1">JCM 4434</strain>
    </source>
</reference>
<dbReference type="Proteomes" id="UP000037395">
    <property type="component" value="Unassembled WGS sequence"/>
</dbReference>
<reference evidence="2" key="3">
    <citation type="submission" date="2016-08" db="EMBL/GenBank/DDBJ databases">
        <title>Sequencing, Assembly and Comparative Genomics of S. aureofaciens ATCC 10762.</title>
        <authorList>
            <person name="Gradnigo J.S."/>
            <person name="Johnson N."/>
            <person name="Somerville G.A."/>
        </authorList>
    </citation>
    <scope>NUCLEOTIDE SEQUENCE [LARGE SCALE GENOMIC DNA]</scope>
    <source>
        <strain evidence="2">ATCC 10762</strain>
    </source>
</reference>
<evidence type="ECO:0000313" key="2">
    <source>
        <dbReference type="EMBL" id="OEV37106.1"/>
    </source>
</evidence>
<sequence length="223" mass="24357">MGDISAERRRILQSPPPELVAEAAANPGGSVAAIDPDLIGDPDGYVPSEAVQGVWRVGADGKLTGEFVENPNYGPPKDDFTRLTESEHWLGWLGEEPAVAVRESISGILREQVPDAVLEWLKITDSPRYLTGGRPRQDDPSHLIVTRTGLAVAFALSVTSPGRRRDVLQGVFSWVAVGLDQPDGRKDRLWFDLRADLDWAEAELRNRIYLVGQSPEPGSTPLS</sequence>
<protein>
    <submittedName>
        <fullName evidence="2">Uncharacterized protein</fullName>
    </submittedName>
</protein>
<dbReference type="OrthoDB" id="798764at2"/>
<dbReference type="RefSeq" id="WP_030555758.1">
    <property type="nucleotide sequence ID" value="NZ_BMUB01000015.1"/>
</dbReference>
<dbReference type="KEGG" id="kau:B6264_24380"/>
<keyword evidence="3" id="KW-1185">Reference proteome</keyword>
<dbReference type="AlphaFoldDB" id="A0A1E7N8S8"/>
<evidence type="ECO:0000313" key="3">
    <source>
        <dbReference type="Proteomes" id="UP000037395"/>
    </source>
</evidence>
<name>A0A1E7N8S8_KITAU</name>
<reference evidence="1" key="1">
    <citation type="journal article" date="2014" name="Int. J. Syst. Evol. Microbiol.">
        <title>Complete genome sequence of Corynebacterium casei LMG S-19264T (=DSM 44701T), isolated from a smear-ripened cheese.</title>
        <authorList>
            <consortium name="US DOE Joint Genome Institute (JGI-PGF)"/>
            <person name="Walter F."/>
            <person name="Albersmeier A."/>
            <person name="Kalinowski J."/>
            <person name="Ruckert C."/>
        </authorList>
    </citation>
    <scope>NUCLEOTIDE SEQUENCE</scope>
    <source>
        <strain evidence="1">JCM 4434</strain>
    </source>
</reference>
<organism evidence="2 3">
    <name type="scientific">Kitasatospora aureofaciens</name>
    <name type="common">Streptomyces aureofaciens</name>
    <dbReference type="NCBI Taxonomy" id="1894"/>
    <lineage>
        <taxon>Bacteria</taxon>
        <taxon>Bacillati</taxon>
        <taxon>Actinomycetota</taxon>
        <taxon>Actinomycetes</taxon>
        <taxon>Kitasatosporales</taxon>
        <taxon>Streptomycetaceae</taxon>
        <taxon>Kitasatospora</taxon>
    </lineage>
</organism>
<reference evidence="3" key="4">
    <citation type="submission" date="2016-08" db="EMBL/GenBank/DDBJ databases">
        <title>Sequencing, assembly and comparative genomics of S. aureofaciens ATCC 10762.</title>
        <authorList>
            <person name="Gradnigo J.S."/>
            <person name="Johnson N."/>
            <person name="Somerville G.A."/>
        </authorList>
    </citation>
    <scope>NUCLEOTIDE SEQUENCE [LARGE SCALE GENOMIC DNA]</scope>
    <source>
        <strain evidence="3">ATCC 10762 / DSM 40127 / CCM 3239 / JCM 4008 / LMG 5968 / NBRC 12843 / NCIMB 8234 / A-377</strain>
    </source>
</reference>
<gene>
    <name evidence="1" type="ORF">GCM10010502_54990</name>
    <name evidence="2" type="ORF">HS99_0004610</name>
</gene>
<accession>A0A8H9HWB1</accession>
<accession>A0A1E7N8S8</accession>
<dbReference type="EMBL" id="JPRF03000021">
    <property type="protein sequence ID" value="OEV37106.1"/>
    <property type="molecule type" value="Genomic_DNA"/>
</dbReference>
<dbReference type="Proteomes" id="UP000610124">
    <property type="component" value="Unassembled WGS sequence"/>
</dbReference>